<feature type="transmembrane region" description="Helical" evidence="10">
    <location>
        <begin position="71"/>
        <end position="91"/>
    </location>
</feature>
<evidence type="ECO:0000256" key="4">
    <source>
        <dbReference type="ARBA" id="ARBA00012869"/>
    </source>
</evidence>
<dbReference type="Proteomes" id="UP000515145">
    <property type="component" value="Chromosome 4"/>
</dbReference>
<dbReference type="Pfam" id="PF01218">
    <property type="entry name" value="Coprogen_oxidas"/>
    <property type="match status" value="1"/>
</dbReference>
<evidence type="ECO:0000256" key="10">
    <source>
        <dbReference type="SAM" id="Phobius"/>
    </source>
</evidence>
<evidence type="ECO:0000256" key="6">
    <source>
        <dbReference type="ARBA" id="ARBA00023133"/>
    </source>
</evidence>
<gene>
    <name evidence="12" type="primary">cpox</name>
</gene>
<keyword evidence="5" id="KW-0560">Oxidoreductase</keyword>
<comment type="pathway">
    <text evidence="1">Porphyrin-containing compound metabolism; protoporphyrin-IX biosynthesis; protoporphyrinogen-IX from coproporphyrinogen-III (O2 route): step 1/1.</text>
</comment>
<dbReference type="Gene3D" id="3.40.1500.10">
    <property type="entry name" value="Coproporphyrinogen III oxidase, aerobic"/>
    <property type="match status" value="1"/>
</dbReference>
<evidence type="ECO:0000256" key="5">
    <source>
        <dbReference type="ARBA" id="ARBA00023002"/>
    </source>
</evidence>
<dbReference type="AlphaFoldDB" id="A0A6P7IEP4"/>
<reference evidence="12" key="1">
    <citation type="submission" date="2025-08" db="UniProtKB">
        <authorList>
            <consortium name="RefSeq"/>
        </authorList>
    </citation>
    <scope>IDENTIFICATION</scope>
</reference>
<dbReference type="SUPFAM" id="SSF102886">
    <property type="entry name" value="Coproporphyrinogen III oxidase"/>
    <property type="match status" value="1"/>
</dbReference>
<name>A0A6P7IEP4_9TELE</name>
<dbReference type="InterPro" id="IPR036406">
    <property type="entry name" value="Coprogen_oxidase_aer_sf"/>
</dbReference>
<evidence type="ECO:0000256" key="8">
    <source>
        <dbReference type="ARBA" id="ARBA00050340"/>
    </source>
</evidence>
<comment type="subunit">
    <text evidence="3">Homodimer.</text>
</comment>
<keyword evidence="10" id="KW-0472">Membrane</keyword>
<dbReference type="FunFam" id="3.40.1500.10:FF:000002">
    <property type="entry name" value="oxygen-dependent coproporphyrinogen-III oxidase, mitochondrial"/>
    <property type="match status" value="1"/>
</dbReference>
<dbReference type="UniPathway" id="UPA00251">
    <property type="reaction ID" value="UER00322"/>
</dbReference>
<dbReference type="CTD" id="1371"/>
<dbReference type="InterPro" id="IPR001260">
    <property type="entry name" value="Coprogen_oxidase_aer"/>
</dbReference>
<comment type="similarity">
    <text evidence="2">Belongs to the aerobic coproporphyrinogen-III oxidase family.</text>
</comment>
<dbReference type="InParanoid" id="A0A6P7IEP4"/>
<accession>A0A6P7IEP4</accession>
<protein>
    <recommendedName>
        <fullName evidence="9">Oxygen-dependent coproporphyrinogen-III oxidase, mitochondrial</fullName>
        <ecNumber evidence="4">1.3.3.3</ecNumber>
    </recommendedName>
</protein>
<dbReference type="PRINTS" id="PR00073">
    <property type="entry name" value="COPRGNOXDASE"/>
</dbReference>
<evidence type="ECO:0000256" key="7">
    <source>
        <dbReference type="ARBA" id="ARBA00023244"/>
    </source>
</evidence>
<keyword evidence="10" id="KW-0812">Transmembrane</keyword>
<evidence type="ECO:0000256" key="1">
    <source>
        <dbReference type="ARBA" id="ARBA00005168"/>
    </source>
</evidence>
<dbReference type="OrthoDB" id="15318at2759"/>
<dbReference type="RefSeq" id="XP_028258829.1">
    <property type="nucleotide sequence ID" value="XM_028403028.1"/>
</dbReference>
<proteinExistence type="inferred from homology"/>
<dbReference type="GO" id="GO:0006782">
    <property type="term" value="P:protoporphyrinogen IX biosynthetic process"/>
    <property type="evidence" value="ECO:0007669"/>
    <property type="project" value="UniProtKB-UniPathway"/>
</dbReference>
<evidence type="ECO:0000313" key="11">
    <source>
        <dbReference type="Proteomes" id="UP000515145"/>
    </source>
</evidence>
<dbReference type="PANTHER" id="PTHR10755">
    <property type="entry name" value="COPROPORPHYRINOGEN III OXIDASE, MITOCHONDRIAL"/>
    <property type="match status" value="1"/>
</dbReference>
<comment type="catalytic activity">
    <reaction evidence="8">
        <text>coproporphyrinogen III + O2 + 2 H(+) = protoporphyrinogen IX + 2 CO2 + 2 H2O</text>
        <dbReference type="Rhea" id="RHEA:18257"/>
        <dbReference type="ChEBI" id="CHEBI:15377"/>
        <dbReference type="ChEBI" id="CHEBI:15378"/>
        <dbReference type="ChEBI" id="CHEBI:15379"/>
        <dbReference type="ChEBI" id="CHEBI:16526"/>
        <dbReference type="ChEBI" id="CHEBI:57307"/>
        <dbReference type="ChEBI" id="CHEBI:57309"/>
        <dbReference type="EC" id="1.3.3.3"/>
    </reaction>
    <physiologicalReaction direction="left-to-right" evidence="8">
        <dbReference type="Rhea" id="RHEA:18258"/>
    </physiologicalReaction>
</comment>
<keyword evidence="11" id="KW-1185">Reference proteome</keyword>
<dbReference type="EC" id="1.3.3.3" evidence="4"/>
<keyword evidence="7" id="KW-0627">Porphyrin biosynthesis</keyword>
<evidence type="ECO:0000313" key="12">
    <source>
        <dbReference type="RefSeq" id="XP_028258829.1"/>
    </source>
</evidence>
<dbReference type="NCBIfam" id="NF003727">
    <property type="entry name" value="PRK05330.1"/>
    <property type="match status" value="1"/>
</dbReference>
<evidence type="ECO:0000256" key="3">
    <source>
        <dbReference type="ARBA" id="ARBA00011738"/>
    </source>
</evidence>
<dbReference type="GO" id="GO:0004109">
    <property type="term" value="F:coproporphyrinogen oxidase activity"/>
    <property type="evidence" value="ECO:0007669"/>
    <property type="project" value="UniProtKB-EC"/>
</dbReference>
<evidence type="ECO:0000256" key="9">
    <source>
        <dbReference type="ARBA" id="ARBA00068761"/>
    </source>
</evidence>
<keyword evidence="6" id="KW-0350">Heme biosynthesis</keyword>
<dbReference type="GeneID" id="114434103"/>
<keyword evidence="10" id="KW-1133">Transmembrane helix</keyword>
<organism evidence="11 12">
    <name type="scientific">Parambassis ranga</name>
    <name type="common">Indian glassy fish</name>
    <dbReference type="NCBI Taxonomy" id="210632"/>
    <lineage>
        <taxon>Eukaryota</taxon>
        <taxon>Metazoa</taxon>
        <taxon>Chordata</taxon>
        <taxon>Craniata</taxon>
        <taxon>Vertebrata</taxon>
        <taxon>Euteleostomi</taxon>
        <taxon>Actinopterygii</taxon>
        <taxon>Neopterygii</taxon>
        <taxon>Teleostei</taxon>
        <taxon>Neoteleostei</taxon>
        <taxon>Acanthomorphata</taxon>
        <taxon>Ovalentaria</taxon>
        <taxon>Ambassidae</taxon>
        <taxon>Parambassis</taxon>
    </lineage>
</organism>
<dbReference type="GO" id="GO:0005737">
    <property type="term" value="C:cytoplasm"/>
    <property type="evidence" value="ECO:0007669"/>
    <property type="project" value="TreeGrafter"/>
</dbReference>
<dbReference type="InterPro" id="IPR018375">
    <property type="entry name" value="Coprogen_oxidase_CS"/>
</dbReference>
<evidence type="ECO:0000256" key="2">
    <source>
        <dbReference type="ARBA" id="ARBA00010644"/>
    </source>
</evidence>
<dbReference type="PROSITE" id="PS01021">
    <property type="entry name" value="COPROGEN_OXIDASE"/>
    <property type="match status" value="1"/>
</dbReference>
<sequence>MATIVYCSLNKTAQTTVGRCLTSHLKGIASRAPGESGLLPGARWFCRGTSVRFMSHGTAGRFAAGGARRGALVLSGAAAVTVAAAVAGVLANANHFQRAEMATRISLEKKEEEGEILERCRGFMSAPVTDISVLEKRKGDMRTRMEMLIMETQADFCKALEKVDGGTFKVDRWERKEGGGGISCVMQDGKVFEKAGVNVSVVSGYLTEEAAKQMRSRGKVLKGKDGKLPFCAMGVSSVIHPKNPHIPTVHFNYRYFEIEEEDGSKQWWFGGGTDLTPVYINKEDAFHFHNTLKEACDKHHSQYYPDFKKWCDRYFYIRHRGESRGIGGIFFDDLDSPNQEEVFKFVKSCARTVVPCYLPIVYKHLNDSFTKEEKDWQQVRRGRYVEFNLVYDRGVKFGLATPGSRIESILMSLPLTAKWEYMHKPAEGTREAEMLEALRNPKEWV</sequence>
<dbReference type="PANTHER" id="PTHR10755:SF0">
    <property type="entry name" value="OXYGEN-DEPENDENT COPROPORPHYRINOGEN-III OXIDASE, MITOCHONDRIAL"/>
    <property type="match status" value="1"/>
</dbReference>